<feature type="transmembrane region" description="Helical" evidence="6">
    <location>
        <begin position="161"/>
        <end position="182"/>
    </location>
</feature>
<feature type="transmembrane region" description="Helical" evidence="6">
    <location>
        <begin position="128"/>
        <end position="149"/>
    </location>
</feature>
<dbReference type="PANTHER" id="PTHR23513">
    <property type="entry name" value="INTEGRAL MEMBRANE EFFLUX PROTEIN-RELATED"/>
    <property type="match status" value="1"/>
</dbReference>
<dbReference type="Proteomes" id="UP001387100">
    <property type="component" value="Unassembled WGS sequence"/>
</dbReference>
<evidence type="ECO:0000256" key="6">
    <source>
        <dbReference type="SAM" id="Phobius"/>
    </source>
</evidence>
<keyword evidence="4 6" id="KW-1133">Transmembrane helix</keyword>
<dbReference type="EMBL" id="JBBIAA010000011">
    <property type="protein sequence ID" value="MEJ5945788.1"/>
    <property type="molecule type" value="Genomic_DNA"/>
</dbReference>
<protein>
    <recommendedName>
        <fullName evidence="9">MFS transporter</fullName>
    </recommendedName>
</protein>
<keyword evidence="2" id="KW-1003">Cell membrane</keyword>
<evidence type="ECO:0000256" key="1">
    <source>
        <dbReference type="ARBA" id="ARBA00004651"/>
    </source>
</evidence>
<feature type="transmembrane region" description="Helical" evidence="6">
    <location>
        <begin position="341"/>
        <end position="360"/>
    </location>
</feature>
<feature type="transmembrane region" description="Helical" evidence="6">
    <location>
        <begin position="405"/>
        <end position="428"/>
    </location>
</feature>
<evidence type="ECO:0000256" key="2">
    <source>
        <dbReference type="ARBA" id="ARBA00022475"/>
    </source>
</evidence>
<dbReference type="RefSeq" id="WP_339575172.1">
    <property type="nucleotide sequence ID" value="NZ_JBBIAA010000011.1"/>
</dbReference>
<keyword evidence="3 6" id="KW-0812">Transmembrane</keyword>
<feature type="transmembrane region" description="Helical" evidence="6">
    <location>
        <begin position="202"/>
        <end position="222"/>
    </location>
</feature>
<feature type="transmembrane region" description="Helical" evidence="6">
    <location>
        <begin position="434"/>
        <end position="455"/>
    </location>
</feature>
<keyword evidence="8" id="KW-1185">Reference proteome</keyword>
<feature type="transmembrane region" description="Helical" evidence="6">
    <location>
        <begin position="366"/>
        <end position="393"/>
    </location>
</feature>
<evidence type="ECO:0000256" key="4">
    <source>
        <dbReference type="ARBA" id="ARBA00022989"/>
    </source>
</evidence>
<gene>
    <name evidence="7" type="ORF">WDZ17_10845</name>
</gene>
<dbReference type="PANTHER" id="PTHR23513:SF17">
    <property type="entry name" value="MEMBRANE PROTEIN"/>
    <property type="match status" value="1"/>
</dbReference>
<evidence type="ECO:0008006" key="9">
    <source>
        <dbReference type="Google" id="ProtNLM"/>
    </source>
</evidence>
<proteinExistence type="predicted"/>
<comment type="subcellular location">
    <subcellularLocation>
        <location evidence="1">Cell membrane</location>
        <topology evidence="1">Multi-pass membrane protein</topology>
    </subcellularLocation>
</comment>
<feature type="transmembrane region" description="Helical" evidence="6">
    <location>
        <begin position="96"/>
        <end position="116"/>
    </location>
</feature>
<comment type="caution">
    <text evidence="7">The sequence shown here is derived from an EMBL/GenBank/DDBJ whole genome shotgun (WGS) entry which is preliminary data.</text>
</comment>
<feature type="transmembrane region" description="Helical" evidence="6">
    <location>
        <begin position="64"/>
        <end position="84"/>
    </location>
</feature>
<evidence type="ECO:0000256" key="5">
    <source>
        <dbReference type="ARBA" id="ARBA00023136"/>
    </source>
</evidence>
<feature type="transmembrane region" description="Helical" evidence="6">
    <location>
        <begin position="306"/>
        <end position="329"/>
    </location>
</feature>
<organism evidence="7 8">
    <name type="scientific">Pseudokineococcus basanitobsidens</name>
    <dbReference type="NCBI Taxonomy" id="1926649"/>
    <lineage>
        <taxon>Bacteria</taxon>
        <taxon>Bacillati</taxon>
        <taxon>Actinomycetota</taxon>
        <taxon>Actinomycetes</taxon>
        <taxon>Kineosporiales</taxon>
        <taxon>Kineosporiaceae</taxon>
        <taxon>Pseudokineococcus</taxon>
    </lineage>
</organism>
<feature type="transmembrane region" description="Helical" evidence="6">
    <location>
        <begin position="272"/>
        <end position="294"/>
    </location>
</feature>
<name>A0ABU8RL37_9ACTN</name>
<sequence length="461" mass="44546">MGPVSSAAAPAGSQGLRGLPRLLRGADLRRLLVVRLLSQSGDGAFQLGLAGLLLFSPERAPTPLAVVGLLALVLLPYTLVGPLVGTLLDRWRRRSVLVGAGALRAAAVLGTALLVGSGAAAPGSAGEVLLVPAVLVVLSVNRLVLAALGAGLPAVVAGRDLVLASSVVPTVGTLALALGAGVGTGLRLVVGAGPTAQGATDALVLALAAALVGASCLAALRLPPDALGGGRTDAATRGAAGPHRAGRRAVEAVRELRDGLRHLAARPAAARAVAALGASRVAYGVLVVLVVVLTRTRLAPLDDPDAALALTGLVLGAVSVGVAVAVATTPSGAARAGARRWGTGCLVLAASAAAALPVALPVGPAAVAALVVGGALLGAGGQGLKICVDAVVLRSVGGAHRGRVVAVHDAVFNGSFVLGALAAAGVLPAGPSDAAVAALLLPLAAVLLAAALLLVRSPDVT</sequence>
<evidence type="ECO:0000313" key="8">
    <source>
        <dbReference type="Proteomes" id="UP001387100"/>
    </source>
</evidence>
<dbReference type="SUPFAM" id="SSF103473">
    <property type="entry name" value="MFS general substrate transporter"/>
    <property type="match status" value="1"/>
</dbReference>
<accession>A0ABU8RL37</accession>
<dbReference type="InterPro" id="IPR036259">
    <property type="entry name" value="MFS_trans_sf"/>
</dbReference>
<evidence type="ECO:0000256" key="3">
    <source>
        <dbReference type="ARBA" id="ARBA00022692"/>
    </source>
</evidence>
<keyword evidence="5 6" id="KW-0472">Membrane</keyword>
<evidence type="ECO:0000313" key="7">
    <source>
        <dbReference type="EMBL" id="MEJ5945788.1"/>
    </source>
</evidence>
<dbReference type="Gene3D" id="1.20.1250.20">
    <property type="entry name" value="MFS general substrate transporter like domains"/>
    <property type="match status" value="1"/>
</dbReference>
<reference evidence="7 8" key="1">
    <citation type="journal article" date="2017" name="Int. J. Syst. Evol. Microbiol.">
        <title>Pseudokineococcus basanitobsidens sp. nov., isolated from volcanic rock.</title>
        <authorList>
            <person name="Lee D.W."/>
            <person name="Park M.Y."/>
            <person name="Kim J.J."/>
            <person name="Kim B.S."/>
        </authorList>
    </citation>
    <scope>NUCLEOTIDE SEQUENCE [LARGE SCALE GENOMIC DNA]</scope>
    <source>
        <strain evidence="7 8">DSM 103726</strain>
    </source>
</reference>